<keyword evidence="1" id="KW-1185">Reference proteome</keyword>
<sequence length="278" mass="32571">MEKMTSNITDIDPGQKLHFFITSLFSNNFFYNYEFFETSPSNIQLIDNVKVVKWWNPDILFRYGESVTRFELFKRRMKIGYSKFGESLVSAITILPTNFNDLERNVDIDAIYGDKIVVLTQKFAKLYYIVSKVIEAEKYDFFGQNSVITFTFIYKKSISMELHKVENGEISLLERMEKRFLVLKESETELLSNIESIQNHLNSGYEKSDLNVIFFDYNIGNMDQSKYNEYFIIERKNLTEDDLMHAGAVFKAKSDFIGNIISFVDITKILKKKVSKSE</sequence>
<organism evidence="1 2">
    <name type="scientific">Panagrolaimus superbus</name>
    <dbReference type="NCBI Taxonomy" id="310955"/>
    <lineage>
        <taxon>Eukaryota</taxon>
        <taxon>Metazoa</taxon>
        <taxon>Ecdysozoa</taxon>
        <taxon>Nematoda</taxon>
        <taxon>Chromadorea</taxon>
        <taxon>Rhabditida</taxon>
        <taxon>Tylenchina</taxon>
        <taxon>Panagrolaimomorpha</taxon>
        <taxon>Panagrolaimoidea</taxon>
        <taxon>Panagrolaimidae</taxon>
        <taxon>Panagrolaimus</taxon>
    </lineage>
</organism>
<proteinExistence type="predicted"/>
<evidence type="ECO:0000313" key="2">
    <source>
        <dbReference type="WBParaSite" id="PSU_v2.g20516.t1"/>
    </source>
</evidence>
<reference evidence="2" key="1">
    <citation type="submission" date="2022-11" db="UniProtKB">
        <authorList>
            <consortium name="WormBaseParasite"/>
        </authorList>
    </citation>
    <scope>IDENTIFICATION</scope>
</reference>
<dbReference type="WBParaSite" id="PSU_v2.g20516.t1">
    <property type="protein sequence ID" value="PSU_v2.g20516.t1"/>
    <property type="gene ID" value="PSU_v2.g20516"/>
</dbReference>
<dbReference type="AlphaFoldDB" id="A0A914YMA5"/>
<evidence type="ECO:0000313" key="1">
    <source>
        <dbReference type="Proteomes" id="UP000887577"/>
    </source>
</evidence>
<name>A0A914YMA5_9BILA</name>
<dbReference type="Proteomes" id="UP000887577">
    <property type="component" value="Unplaced"/>
</dbReference>
<protein>
    <submittedName>
        <fullName evidence="2">Uncharacterized protein</fullName>
    </submittedName>
</protein>
<accession>A0A914YMA5</accession>